<reference evidence="1" key="1">
    <citation type="submission" date="2020-03" db="EMBL/GenBank/DDBJ databases">
        <authorList>
            <person name="Weist P."/>
        </authorList>
    </citation>
    <scope>NUCLEOTIDE SEQUENCE</scope>
</reference>
<dbReference type="Proteomes" id="UP001153269">
    <property type="component" value="Unassembled WGS sequence"/>
</dbReference>
<protein>
    <submittedName>
        <fullName evidence="1">Uncharacterized protein</fullName>
    </submittedName>
</protein>
<evidence type="ECO:0000313" key="2">
    <source>
        <dbReference type="Proteomes" id="UP001153269"/>
    </source>
</evidence>
<organism evidence="1 2">
    <name type="scientific">Pleuronectes platessa</name>
    <name type="common">European plaice</name>
    <dbReference type="NCBI Taxonomy" id="8262"/>
    <lineage>
        <taxon>Eukaryota</taxon>
        <taxon>Metazoa</taxon>
        <taxon>Chordata</taxon>
        <taxon>Craniata</taxon>
        <taxon>Vertebrata</taxon>
        <taxon>Euteleostomi</taxon>
        <taxon>Actinopterygii</taxon>
        <taxon>Neopterygii</taxon>
        <taxon>Teleostei</taxon>
        <taxon>Neoteleostei</taxon>
        <taxon>Acanthomorphata</taxon>
        <taxon>Carangaria</taxon>
        <taxon>Pleuronectiformes</taxon>
        <taxon>Pleuronectoidei</taxon>
        <taxon>Pleuronectidae</taxon>
        <taxon>Pleuronectes</taxon>
    </lineage>
</organism>
<gene>
    <name evidence="1" type="ORF">PLEPLA_LOCUS8253</name>
</gene>
<proteinExistence type="predicted"/>
<keyword evidence="2" id="KW-1185">Reference proteome</keyword>
<name>A0A9N7YC78_PLEPL</name>
<accession>A0A9N7YC78</accession>
<sequence>MDRVHGLRTCSSTAQLQFHLHSSGYNRDNTKTTVMGYSPIHHCQGPNVSRKGSSEFTSNTAGHVAEHVVELKLEECKYTVNLYTMSCLLLYRHTITHQSFLDISPVPVNEPDPNNPLLPLMY</sequence>
<dbReference type="AlphaFoldDB" id="A0A9N7YC78"/>
<comment type="caution">
    <text evidence="1">The sequence shown here is derived from an EMBL/GenBank/DDBJ whole genome shotgun (WGS) entry which is preliminary data.</text>
</comment>
<dbReference type="EMBL" id="CADEAL010000448">
    <property type="protein sequence ID" value="CAB1420378.1"/>
    <property type="molecule type" value="Genomic_DNA"/>
</dbReference>
<evidence type="ECO:0000313" key="1">
    <source>
        <dbReference type="EMBL" id="CAB1420378.1"/>
    </source>
</evidence>